<reference evidence="3" key="1">
    <citation type="submission" date="2024-02" db="UniProtKB">
        <authorList>
            <consortium name="WormBaseParasite"/>
        </authorList>
    </citation>
    <scope>IDENTIFICATION</scope>
</reference>
<feature type="region of interest" description="Disordered" evidence="1">
    <location>
        <begin position="568"/>
        <end position="590"/>
    </location>
</feature>
<feature type="compositionally biased region" description="Acidic residues" evidence="1">
    <location>
        <begin position="396"/>
        <end position="429"/>
    </location>
</feature>
<dbReference type="AlphaFoldDB" id="A0AAF3FG14"/>
<protein>
    <submittedName>
        <fullName evidence="3">Uncharacterized protein</fullName>
    </submittedName>
</protein>
<evidence type="ECO:0000313" key="3">
    <source>
        <dbReference type="WBParaSite" id="MBELARI_LOCUS4969"/>
    </source>
</evidence>
<dbReference type="WBParaSite" id="MBELARI_LOCUS4969">
    <property type="protein sequence ID" value="MBELARI_LOCUS4969"/>
    <property type="gene ID" value="MBELARI_LOCUS4969"/>
</dbReference>
<name>A0AAF3FG14_9BILA</name>
<evidence type="ECO:0000313" key="2">
    <source>
        <dbReference type="Proteomes" id="UP000887575"/>
    </source>
</evidence>
<keyword evidence="2" id="KW-1185">Reference proteome</keyword>
<dbReference type="Proteomes" id="UP000887575">
    <property type="component" value="Unassembled WGS sequence"/>
</dbReference>
<feature type="compositionally biased region" description="Low complexity" evidence="1">
    <location>
        <begin position="365"/>
        <end position="378"/>
    </location>
</feature>
<accession>A0AAF3FG14</accession>
<proteinExistence type="predicted"/>
<feature type="compositionally biased region" description="Low complexity" evidence="1">
    <location>
        <begin position="574"/>
        <end position="588"/>
    </location>
</feature>
<feature type="region of interest" description="Disordered" evidence="1">
    <location>
        <begin position="212"/>
        <end position="235"/>
    </location>
</feature>
<evidence type="ECO:0000256" key="1">
    <source>
        <dbReference type="SAM" id="MobiDB-lite"/>
    </source>
</evidence>
<organism evidence="2 3">
    <name type="scientific">Mesorhabditis belari</name>
    <dbReference type="NCBI Taxonomy" id="2138241"/>
    <lineage>
        <taxon>Eukaryota</taxon>
        <taxon>Metazoa</taxon>
        <taxon>Ecdysozoa</taxon>
        <taxon>Nematoda</taxon>
        <taxon>Chromadorea</taxon>
        <taxon>Rhabditida</taxon>
        <taxon>Rhabditina</taxon>
        <taxon>Rhabditomorpha</taxon>
        <taxon>Rhabditoidea</taxon>
        <taxon>Rhabditidae</taxon>
        <taxon>Mesorhabditinae</taxon>
        <taxon>Mesorhabditis</taxon>
    </lineage>
</organism>
<sequence length="776" mass="82965">MSKLTGVGTCRLKDGTVVASGSSSPDKGISGSSLLTQSHNLVVPDFQRIYDGEIQKQLDELTLKERDLRRRLQLYSQQIPTSQQFGQFGGNYAIAPSQISTSSFFLQPTARGFVQQNPIFTTNPISRPTFIPETKATNSQELQMKLRRIFPGQEFRPEALKNFELWSKNWNSPYKKTFPIRVIPKGRLVQGVRPTTPKPKLRQGILITGSPRKSLKKSVKTKPSTNDRFPIPPPLKIDEKAALRKMKRSRKRMTEQGCFCPFLWDKPQRGAQNDRRTVMSPSKRSLRRFELIHEGVAGDRGIAPAHSIRRRTGLKRDYTPEVGYESVPIRAPIPPVETTSINPYIPPNPPLALAPPKSDAKIPASNVHSNSGHSGNDNMPSAVPNPSPGNGPIEVEAADSENPDGFDVEVDGDRDENMEEPDEEFESEPESAGSSESGGRNGESRAKSKVAHHQKPILPPPPQQPLVWMPETGGAYKPQLGKAGTDGEEDEDRTVIIEVPNGAPQPDHYLPPPAGPAGKVSELPARFNFILPEEDTPENPQGTVPKNPALLAKGSLKPKQSKVYDIVVSDGKGTPSPRTTTTTTTEPPFEVAPPFLGDPQLLSAVTGLLSAGALLPALGLADGSPQSFGGTGGLGGLGMGGGYPQTPYGRPLAYLPQGGGGAVPAGGAGFTEVTGQTKGGFTVKGAGGINNSGVSGFFVPEDNGEEQRRSSNSELVIGGPAIEAGSAGSINGETIAEVNPGSFPGSRITSLGEAWGGINPFQWEHGQGTPIPQIPT</sequence>
<feature type="region of interest" description="Disordered" evidence="1">
    <location>
        <begin position="347"/>
        <end position="520"/>
    </location>
</feature>